<dbReference type="InterPro" id="IPR003591">
    <property type="entry name" value="Leu-rich_rpt_typical-subtyp"/>
</dbReference>
<dbReference type="EMBL" id="UFQS01000101">
    <property type="protein sequence ID" value="SSW99585.1"/>
    <property type="molecule type" value="Genomic_DNA"/>
</dbReference>
<evidence type="ECO:0000256" key="2">
    <source>
        <dbReference type="ARBA" id="ARBA00022737"/>
    </source>
</evidence>
<evidence type="ECO:0000256" key="1">
    <source>
        <dbReference type="ARBA" id="ARBA00022614"/>
    </source>
</evidence>
<feature type="signal peptide" evidence="6">
    <location>
        <begin position="1"/>
        <end position="24"/>
    </location>
</feature>
<feature type="compositionally biased region" description="Polar residues" evidence="4">
    <location>
        <begin position="404"/>
        <end position="428"/>
    </location>
</feature>
<keyword evidence="5" id="KW-0472">Membrane</keyword>
<accession>A0A336LQ60</accession>
<reference evidence="8" key="2">
    <citation type="submission" date="2018-07" db="EMBL/GenBank/DDBJ databases">
        <authorList>
            <person name="Quirk P.G."/>
            <person name="Krulwich T.A."/>
        </authorList>
    </citation>
    <scope>NUCLEOTIDE SEQUENCE</scope>
</reference>
<feature type="compositionally biased region" description="Low complexity" evidence="4">
    <location>
        <begin position="704"/>
        <end position="713"/>
    </location>
</feature>
<feature type="transmembrane region" description="Helical" evidence="5">
    <location>
        <begin position="354"/>
        <end position="380"/>
    </location>
</feature>
<feature type="transmembrane region" description="Helical" evidence="5">
    <location>
        <begin position="751"/>
        <end position="776"/>
    </location>
</feature>
<dbReference type="SUPFAM" id="SSF52058">
    <property type="entry name" value="L domain-like"/>
    <property type="match status" value="1"/>
</dbReference>
<dbReference type="Gene3D" id="3.80.10.10">
    <property type="entry name" value="Ribonuclease Inhibitor"/>
    <property type="match status" value="2"/>
</dbReference>
<dbReference type="SMART" id="SM00369">
    <property type="entry name" value="LRR_TYP"/>
    <property type="match status" value="5"/>
</dbReference>
<organism evidence="8">
    <name type="scientific">Culicoides sonorensis</name>
    <name type="common">Biting midge</name>
    <dbReference type="NCBI Taxonomy" id="179676"/>
    <lineage>
        <taxon>Eukaryota</taxon>
        <taxon>Metazoa</taxon>
        <taxon>Ecdysozoa</taxon>
        <taxon>Arthropoda</taxon>
        <taxon>Hexapoda</taxon>
        <taxon>Insecta</taxon>
        <taxon>Pterygota</taxon>
        <taxon>Neoptera</taxon>
        <taxon>Endopterygota</taxon>
        <taxon>Diptera</taxon>
        <taxon>Nematocera</taxon>
        <taxon>Chironomoidea</taxon>
        <taxon>Ceratopogonidae</taxon>
        <taxon>Ceratopogoninae</taxon>
        <taxon>Culicoides</taxon>
        <taxon>Monoculicoides</taxon>
    </lineage>
</organism>
<feature type="region of interest" description="Disordered" evidence="4">
    <location>
        <begin position="446"/>
        <end position="481"/>
    </location>
</feature>
<sequence>MYFFKRIYFIIVLIFAVLVLKVLSSKSELDESIENQKFCPLNCICDIFEGLHRADCSDQNLISTFADIPKEVEYLDISRNKISHINDYSFKGYSVIKVLDLSFNTISSLSLKSFESIESLQKLDLSYNRIDQFDHRLFEHNLKLTELDLSGNKFFSVTNQTFITSVSLKTLKLVDCKLVQVSNLMFHALPSLKYLDLSQNYLKVLQIKSFTSLKNLFEINLEDNIWQCDDQFHKILKWFKRREISVKQNQCYKPKKSEESFQKIIHVPTERPKTKIPLDILWNLTKNTIFPVDNSTEPINPYVILSNDCSTDDIDNIDEKCSIEVCKANLSELYQNCQVLKEKMKNLENNHLQAVISMCYVGIFFGALGGGLLVYLICFLRDRNIKRTFTEPLERQKLRKAYKNRSQYAHAQTGRTSDTQNNFSESENIRTVSPICPNRIPSFRNSIEPTVPRSLTPLRPSQSNENSTSHLYRRRQQQKNLEDQELPAILKYFRRSQRANERHPTRLSHNYRDDTYFLPSPTSRVPSQLQSVPSDPGHNNELITPQTISNAISNTSVIYNEIDELSQIPQDVCCTSHIQREIDALTVGLLNETAGSRASVTPPPAYIDVYVKAEARRGDGRNSQPDHHDPIPKPVPPPKNIAKNSDSNPTHHSNINPSAPAQPGWNVHNNQHPSGPPPAYPGLGHNPAPSHGMPPSYSPPGYSPYPQQGYSPYANQGGFQPMGYQPQSMGALPYQPQPNGMMGQMGQRSSGGLSVGSVLAGMAVGGMATSLVGGLVPRRHITEQHIHHYDHTDRDNSPQSAGDPNPQQPQEALSPLVTSTPVLLANADALPNESNQTPENVQVPPIEPIYTFNYAPAYIQLTEAPLTSDNSREANTTSLSSKESTTENSS</sequence>
<feature type="region of interest" description="Disordered" evidence="4">
    <location>
        <begin position="401"/>
        <end position="428"/>
    </location>
</feature>
<feature type="region of interest" description="Disordered" evidence="4">
    <location>
        <begin position="790"/>
        <end position="812"/>
    </location>
</feature>
<dbReference type="InterPro" id="IPR001611">
    <property type="entry name" value="Leu-rich_rpt"/>
</dbReference>
<feature type="compositionally biased region" description="Low complexity" evidence="4">
    <location>
        <begin position="740"/>
        <end position="752"/>
    </location>
</feature>
<keyword evidence="5" id="KW-0812">Transmembrane</keyword>
<protein>
    <submittedName>
        <fullName evidence="8">CSON000132 protein</fullName>
    </submittedName>
</protein>
<feature type="region of interest" description="Disordered" evidence="4">
    <location>
        <begin position="617"/>
        <end position="752"/>
    </location>
</feature>
<dbReference type="VEuPathDB" id="VectorBase:CSON000132"/>
<reference evidence="7" key="1">
    <citation type="submission" date="2018-04" db="EMBL/GenBank/DDBJ databases">
        <authorList>
            <person name="Go L.Y."/>
            <person name="Mitchell J.A."/>
        </authorList>
    </citation>
    <scope>NUCLEOTIDE SEQUENCE</scope>
    <source>
        <tissue evidence="7">Whole organism</tissue>
    </source>
</reference>
<feature type="coiled-coil region" evidence="3">
    <location>
        <begin position="323"/>
        <end position="350"/>
    </location>
</feature>
<dbReference type="InterPro" id="IPR050541">
    <property type="entry name" value="LRR_TM_domain-containing"/>
</dbReference>
<dbReference type="GO" id="GO:0005886">
    <property type="term" value="C:plasma membrane"/>
    <property type="evidence" value="ECO:0007669"/>
    <property type="project" value="TreeGrafter"/>
</dbReference>
<evidence type="ECO:0000313" key="8">
    <source>
        <dbReference type="EMBL" id="SSX19965.1"/>
    </source>
</evidence>
<feature type="region of interest" description="Disordered" evidence="4">
    <location>
        <begin position="865"/>
        <end position="890"/>
    </location>
</feature>
<evidence type="ECO:0000256" key="3">
    <source>
        <dbReference type="SAM" id="Coils"/>
    </source>
</evidence>
<feature type="compositionally biased region" description="Basic and acidic residues" evidence="4">
    <location>
        <begin position="617"/>
        <end position="631"/>
    </location>
</feature>
<evidence type="ECO:0000256" key="6">
    <source>
        <dbReference type="SAM" id="SignalP"/>
    </source>
</evidence>
<dbReference type="EMBL" id="UFQT01000101">
    <property type="protein sequence ID" value="SSX19965.1"/>
    <property type="molecule type" value="Genomic_DNA"/>
</dbReference>
<proteinExistence type="predicted"/>
<feature type="compositionally biased region" description="Polar residues" evidence="4">
    <location>
        <begin position="642"/>
        <end position="659"/>
    </location>
</feature>
<dbReference type="AlphaFoldDB" id="A0A336LQ60"/>
<dbReference type="PROSITE" id="PS51450">
    <property type="entry name" value="LRR"/>
    <property type="match status" value="2"/>
</dbReference>
<evidence type="ECO:0000256" key="5">
    <source>
        <dbReference type="SAM" id="Phobius"/>
    </source>
</evidence>
<dbReference type="PANTHER" id="PTHR24369:SF211">
    <property type="entry name" value="LEUCINE-RICH REPEAT-CONTAINING PROTEIN 15-LIKE"/>
    <property type="match status" value="1"/>
</dbReference>
<gene>
    <name evidence="8" type="primary">CSON000132</name>
</gene>
<keyword evidence="3" id="KW-0175">Coiled coil</keyword>
<feature type="compositionally biased region" description="Low complexity" evidence="4">
    <location>
        <begin position="875"/>
        <end position="890"/>
    </location>
</feature>
<feature type="compositionally biased region" description="Polar residues" evidence="4">
    <location>
        <begin position="459"/>
        <end position="470"/>
    </location>
</feature>
<dbReference type="Pfam" id="PF13516">
    <property type="entry name" value="LRR_6"/>
    <property type="match status" value="1"/>
</dbReference>
<dbReference type="Pfam" id="PF13855">
    <property type="entry name" value="LRR_8"/>
    <property type="match status" value="2"/>
</dbReference>
<keyword evidence="5" id="KW-1133">Transmembrane helix</keyword>
<evidence type="ECO:0000313" key="7">
    <source>
        <dbReference type="EMBL" id="SSW99585.1"/>
    </source>
</evidence>
<keyword evidence="6" id="KW-0732">Signal</keyword>
<name>A0A336LQ60_CULSO</name>
<keyword evidence="1" id="KW-0433">Leucine-rich repeat</keyword>
<dbReference type="InterPro" id="IPR032675">
    <property type="entry name" value="LRR_dom_sf"/>
</dbReference>
<evidence type="ECO:0000256" key="4">
    <source>
        <dbReference type="SAM" id="MobiDB-lite"/>
    </source>
</evidence>
<feature type="chain" id="PRO_5036062222" evidence="6">
    <location>
        <begin position="25"/>
        <end position="890"/>
    </location>
</feature>
<dbReference type="PANTHER" id="PTHR24369">
    <property type="entry name" value="ANTIGEN BSP, PUTATIVE-RELATED"/>
    <property type="match status" value="1"/>
</dbReference>
<keyword evidence="2" id="KW-0677">Repeat</keyword>